<evidence type="ECO:0000313" key="3">
    <source>
        <dbReference type="EMBL" id="TDG43076.1"/>
    </source>
</evidence>
<comment type="caution">
    <text evidence="3">The sequence shown here is derived from an EMBL/GenBank/DDBJ whole genome shotgun (WGS) entry which is preliminary data.</text>
</comment>
<feature type="compositionally biased region" description="Low complexity" evidence="1">
    <location>
        <begin position="103"/>
        <end position="125"/>
    </location>
</feature>
<dbReference type="OrthoDB" id="7842459at2759"/>
<organism evidence="3 4">
    <name type="scientific">Drosophila navojoa</name>
    <name type="common">Fruit fly</name>
    <dbReference type="NCBI Taxonomy" id="7232"/>
    <lineage>
        <taxon>Eukaryota</taxon>
        <taxon>Metazoa</taxon>
        <taxon>Ecdysozoa</taxon>
        <taxon>Arthropoda</taxon>
        <taxon>Hexapoda</taxon>
        <taxon>Insecta</taxon>
        <taxon>Pterygota</taxon>
        <taxon>Neoptera</taxon>
        <taxon>Endopterygota</taxon>
        <taxon>Diptera</taxon>
        <taxon>Brachycera</taxon>
        <taxon>Muscomorpha</taxon>
        <taxon>Ephydroidea</taxon>
        <taxon>Drosophilidae</taxon>
        <taxon>Drosophila</taxon>
    </lineage>
</organism>
<evidence type="ECO:0000256" key="1">
    <source>
        <dbReference type="SAM" id="MobiDB-lite"/>
    </source>
</evidence>
<feature type="compositionally biased region" description="Basic residues" evidence="1">
    <location>
        <begin position="126"/>
        <end position="143"/>
    </location>
</feature>
<sequence length="315" mass="34296">MRAATLVLSFGILASFVVRRCEAVACTSLAPDVPEGCTNCALPANANLPDCQTTTITTTTEATTTTAASTGTGTGTGTGNRKGSRTVVIRNLRYTNIRRIRKNNNANNNASNNNANRPQNNQWRRGNARRGNGRRGNGRRGNARRGNIPNLSICIPPNHCIENMDYSDAKELYSYVLSKYDELQMKISGEPLGLHGKVVTHGNIEEQHIVFQLMDNTPHDVIQSCVFVVTKAPDECESIVTVCNTFLGRTPRPLLERKPLTVCEDGVREAEVETEVEVEPERGPEAEDTDDANEGKEATPATAPDVDVTSDSELI</sequence>
<gene>
    <name evidence="3" type="ORF">AWZ03_010492</name>
</gene>
<dbReference type="AlphaFoldDB" id="A0A484B2N0"/>
<feature type="compositionally biased region" description="Low complexity" evidence="1">
    <location>
        <begin position="62"/>
        <end position="71"/>
    </location>
</feature>
<dbReference type="OMA" id="CIEDMEY"/>
<dbReference type="EMBL" id="LSRL02000179">
    <property type="protein sequence ID" value="TDG43076.1"/>
    <property type="molecule type" value="Genomic_DNA"/>
</dbReference>
<dbReference type="Proteomes" id="UP000295192">
    <property type="component" value="Unassembled WGS sequence"/>
</dbReference>
<reference evidence="3 4" key="1">
    <citation type="journal article" date="2019" name="J. Hered.">
        <title>An Improved Genome Assembly for Drosophila navojoa, the Basal Species in the mojavensis Cluster.</title>
        <authorList>
            <person name="Vanderlinde T."/>
            <person name="Dupim E.G."/>
            <person name="Nazario-Yepiz N.O."/>
            <person name="Carvalho A.B."/>
        </authorList>
    </citation>
    <scope>NUCLEOTIDE SEQUENCE [LARGE SCALE GENOMIC DNA]</scope>
    <source>
        <strain evidence="3">Navoj_Jal97</strain>
        <tissue evidence="3">Whole organism</tissue>
    </source>
</reference>
<feature type="chain" id="PRO_5019841583" evidence="2">
    <location>
        <begin position="24"/>
        <end position="315"/>
    </location>
</feature>
<name>A0A484B2N0_DRONA</name>
<evidence type="ECO:0000313" key="4">
    <source>
        <dbReference type="Proteomes" id="UP000295192"/>
    </source>
</evidence>
<accession>A0A484B2N0</accession>
<feature type="region of interest" description="Disordered" evidence="1">
    <location>
        <begin position="98"/>
        <end position="148"/>
    </location>
</feature>
<feature type="region of interest" description="Disordered" evidence="1">
    <location>
        <begin position="267"/>
        <end position="315"/>
    </location>
</feature>
<evidence type="ECO:0000256" key="2">
    <source>
        <dbReference type="SAM" id="SignalP"/>
    </source>
</evidence>
<proteinExistence type="predicted"/>
<keyword evidence="2" id="KW-0732">Signal</keyword>
<feature type="signal peptide" evidence="2">
    <location>
        <begin position="1"/>
        <end position="23"/>
    </location>
</feature>
<feature type="region of interest" description="Disordered" evidence="1">
    <location>
        <begin position="62"/>
        <end position="86"/>
    </location>
</feature>
<protein>
    <submittedName>
        <fullName evidence="3">Uncharacterized protein</fullName>
    </submittedName>
</protein>
<keyword evidence="4" id="KW-1185">Reference proteome</keyword>